<dbReference type="InterPro" id="IPR001466">
    <property type="entry name" value="Beta-lactam-related"/>
</dbReference>
<name>I2GGV1_9BACT</name>
<dbReference type="EMBL" id="CAIT01000006">
    <property type="protein sequence ID" value="CCH53126.1"/>
    <property type="molecule type" value="Genomic_DNA"/>
</dbReference>
<organism evidence="2 3">
    <name type="scientific">Fibrisoma limi BUZ 3</name>
    <dbReference type="NCBI Taxonomy" id="1185876"/>
    <lineage>
        <taxon>Bacteria</taxon>
        <taxon>Pseudomonadati</taxon>
        <taxon>Bacteroidota</taxon>
        <taxon>Cytophagia</taxon>
        <taxon>Cytophagales</taxon>
        <taxon>Spirosomataceae</taxon>
        <taxon>Fibrisoma</taxon>
    </lineage>
</organism>
<dbReference type="EC" id="3.5.2.6" evidence="2"/>
<keyword evidence="3" id="KW-1185">Reference proteome</keyword>
<evidence type="ECO:0000313" key="2">
    <source>
        <dbReference type="EMBL" id="CCH53126.1"/>
    </source>
</evidence>
<dbReference type="PANTHER" id="PTHR43283:SF7">
    <property type="entry name" value="BETA-LACTAMASE-RELATED DOMAIN-CONTAINING PROTEIN"/>
    <property type="match status" value="1"/>
</dbReference>
<proteinExistence type="predicted"/>
<reference evidence="2 3" key="1">
    <citation type="journal article" date="2012" name="J. Bacteriol.">
        <title>Genome Sequence of the Filamentous Bacterium Fibrisoma limi BUZ 3T.</title>
        <authorList>
            <person name="Filippini M."/>
            <person name="Qi W."/>
            <person name="Jaenicke S."/>
            <person name="Goesmann A."/>
            <person name="Smits T.H."/>
            <person name="Bagheri H.C."/>
        </authorList>
    </citation>
    <scope>NUCLEOTIDE SEQUENCE [LARGE SCALE GENOMIC DNA]</scope>
    <source>
        <strain evidence="3">BUZ 3T</strain>
    </source>
</reference>
<evidence type="ECO:0000259" key="1">
    <source>
        <dbReference type="Pfam" id="PF00144"/>
    </source>
</evidence>
<sequence>MHLRTMKYIKTLTILLSVIFIIAYSLNNQIFKILKYRKPTTQTFRNFPLRKMAASKKPFYFVEIKTNLKNLDTLKIDYFGEGLIPFSEYFDKGKLLAFIVIRNDSIIYQKYKDTFREHTVSNTFSIGKTMLSILLGKAIDDGFIKDINQKVIEFIPELKNKPNFNSLTIKNLLEMKSGLQFTRTGNGVFSDLFSDEAKFYYSDDLKRDLQNVKADTTNGTKWHYSNIDVLFLTWVIERASKKHVSDYFEESIWQQIGAQYEGSWGVDKEGGLENSPSSFQCTAIDLAKIGRLFMMNGKRDSVAILSTRWINESLTVSPSNKHNTSKGWQKSTHQNYWWIPQDNAKEGDFSAEGLRGQRLYVNPKTNTIIVQLADDGYGGFPYRKISHYFF</sequence>
<dbReference type="Pfam" id="PF00144">
    <property type="entry name" value="Beta-lactamase"/>
    <property type="match status" value="1"/>
</dbReference>
<dbReference type="InterPro" id="IPR012338">
    <property type="entry name" value="Beta-lactam/transpept-like"/>
</dbReference>
<dbReference type="SUPFAM" id="SSF56601">
    <property type="entry name" value="beta-lactamase/transpeptidase-like"/>
    <property type="match status" value="1"/>
</dbReference>
<dbReference type="GO" id="GO:0008800">
    <property type="term" value="F:beta-lactamase activity"/>
    <property type="evidence" value="ECO:0007669"/>
    <property type="project" value="UniProtKB-EC"/>
</dbReference>
<dbReference type="Proteomes" id="UP000009309">
    <property type="component" value="Unassembled WGS sequence"/>
</dbReference>
<accession>I2GGV1</accession>
<dbReference type="STRING" id="1185876.BN8_02197"/>
<dbReference type="PANTHER" id="PTHR43283">
    <property type="entry name" value="BETA-LACTAMASE-RELATED"/>
    <property type="match status" value="1"/>
</dbReference>
<feature type="domain" description="Beta-lactamase-related" evidence="1">
    <location>
        <begin position="96"/>
        <end position="378"/>
    </location>
</feature>
<dbReference type="eggNOG" id="COG1680">
    <property type="taxonomic scope" value="Bacteria"/>
</dbReference>
<dbReference type="InterPro" id="IPR050789">
    <property type="entry name" value="Diverse_Enzym_Activities"/>
</dbReference>
<dbReference type="AlphaFoldDB" id="I2GGV1"/>
<protein>
    <submittedName>
        <fullName evidence="2">Beta-lactamase</fullName>
        <ecNumber evidence="2">3.5.2.6</ecNumber>
    </submittedName>
</protein>
<gene>
    <name evidence="2" type="primary">ampC</name>
    <name evidence="2" type="ORF">BN8_02197</name>
</gene>
<dbReference type="Gene3D" id="3.40.710.10">
    <property type="entry name" value="DD-peptidase/beta-lactamase superfamily"/>
    <property type="match status" value="1"/>
</dbReference>
<comment type="caution">
    <text evidence="2">The sequence shown here is derived from an EMBL/GenBank/DDBJ whole genome shotgun (WGS) entry which is preliminary data.</text>
</comment>
<keyword evidence="2" id="KW-0378">Hydrolase</keyword>
<evidence type="ECO:0000313" key="3">
    <source>
        <dbReference type="Proteomes" id="UP000009309"/>
    </source>
</evidence>
<dbReference type="OrthoDB" id="9773047at2"/>